<dbReference type="InterPro" id="IPR025566">
    <property type="entry name" value="DUF4331"/>
</dbReference>
<evidence type="ECO:0000313" key="2">
    <source>
        <dbReference type="Proteomes" id="UP000284250"/>
    </source>
</evidence>
<organism evidence="1 2">
    <name type="scientific">Hymenobacter rubripertinctus</name>
    <dbReference type="NCBI Taxonomy" id="2029981"/>
    <lineage>
        <taxon>Bacteria</taxon>
        <taxon>Pseudomonadati</taxon>
        <taxon>Bacteroidota</taxon>
        <taxon>Cytophagia</taxon>
        <taxon>Cytophagales</taxon>
        <taxon>Hymenobacteraceae</taxon>
        <taxon>Hymenobacter</taxon>
    </lineage>
</organism>
<dbReference type="EMBL" id="QYCN01000001">
    <property type="protein sequence ID" value="RIY14178.1"/>
    <property type="molecule type" value="Genomic_DNA"/>
</dbReference>
<dbReference type="Proteomes" id="UP000284250">
    <property type="component" value="Unassembled WGS sequence"/>
</dbReference>
<keyword evidence="2" id="KW-1185">Reference proteome</keyword>
<dbReference type="AlphaFoldDB" id="A0A418R9D5"/>
<dbReference type="RefSeq" id="WP_119653806.1">
    <property type="nucleotide sequence ID" value="NZ_JBHUOI010000075.1"/>
</dbReference>
<protein>
    <submittedName>
        <fullName evidence="1">DUF4331 domain-containing protein</fullName>
    </submittedName>
</protein>
<dbReference type="OrthoDB" id="9791748at2"/>
<reference evidence="1 2" key="1">
    <citation type="submission" date="2019-01" db="EMBL/GenBank/DDBJ databases">
        <title>Hymenobacter humicola sp. nov., isolated from soils in Antarctica.</title>
        <authorList>
            <person name="Sedlacek I."/>
            <person name="Holochova P."/>
            <person name="Kralova S."/>
            <person name="Pantucek R."/>
            <person name="Stankova E."/>
            <person name="Vrbovska V."/>
            <person name="Kristofova L."/>
            <person name="Svec P."/>
            <person name="Busse H.-J."/>
        </authorList>
    </citation>
    <scope>NUCLEOTIDE SEQUENCE [LARGE SCALE GENOMIC DNA]</scope>
    <source>
        <strain evidence="1 2">CCM 8852</strain>
    </source>
</reference>
<accession>A0A418R9D5</accession>
<evidence type="ECO:0000313" key="1">
    <source>
        <dbReference type="EMBL" id="RIY14178.1"/>
    </source>
</evidence>
<sequence length="703" mass="74068">MKKMLTRPILPIALAATTVAGLLAWSGQHAPLEASSHREAPLIADDPLADNTDLYAFRDPVNAEMVNIIANYIPLELPQGGPNYNTFGENVRYEIHIKNSGAKPGDEKRVNADDITFRFTFTRVNEDPTTFFNIRNAGAGPKQNLKATYKLERSINGAAFTTLTSSGVVPPPNIGPRSIRGAAGLGASSYESLMTGAIATIDSDIKVFCGPVDDPFFTDLGGIFDLGGIRAAAARDGLARKNTHTIALQIPIAKLQKDGKTGAQAANILDGDYVIGVWASASRPAVRTLNTDGTQTHSGTWVQVSRLGMPLTNEVIQPIGAKDAWNAATPYTEVVSTEEYMSNPELGLYMAEGTGYFGGVVPGLAPLRIQRNSLGAFDFANGKNGVSTLLGAAGTAGTAFARVADGGYGEYLLRTGKPRSVDILPIFHTGVPNVAPYQLATGKPANNPLAAGKPFINNFLPLIDNVGAAAGVGGDMLRLNMAVPTTPRNSADFSSEGLLAAAVLGLTDARYNTTATLQAIPNMDGFPNGRRLEDDVTRIELQAVGGIVLAAIGLPYEANTPGLAGALGFTVGIEKNDTTFRAGFPYVQTPWSGTKAQTTVTSQRGAAGLGLKPSVVAAAQNYPNPFTEMTTVKYEVAERTALTMFVSDLTGRRVATLMSGKLHKPGAYDLAWKPGAQVAAGTYVLTIATGSTVLQSMKLVHNR</sequence>
<comment type="caution">
    <text evidence="1">The sequence shown here is derived from an EMBL/GenBank/DDBJ whole genome shotgun (WGS) entry which is preliminary data.</text>
</comment>
<name>A0A418R9D5_9BACT</name>
<gene>
    <name evidence="1" type="ORF">D0T11_00370</name>
</gene>
<proteinExistence type="predicted"/>
<dbReference type="Pfam" id="PF14224">
    <property type="entry name" value="DUF4331"/>
    <property type="match status" value="1"/>
</dbReference>